<evidence type="ECO:0000313" key="14">
    <source>
        <dbReference type="Proteomes" id="UP001589896"/>
    </source>
</evidence>
<dbReference type="EC" id="7.1.1.9" evidence="4"/>
<comment type="similarity">
    <text evidence="3">Belongs to the cytochrome c oxidase bacterial subunit CtaF family.</text>
</comment>
<evidence type="ECO:0000256" key="9">
    <source>
        <dbReference type="ARBA" id="ARBA00031366"/>
    </source>
</evidence>
<dbReference type="Proteomes" id="UP001589896">
    <property type="component" value="Unassembled WGS sequence"/>
</dbReference>
<dbReference type="Pfam" id="PF12270">
    <property type="entry name" value="Cyt_c_ox_IV"/>
    <property type="match status" value="1"/>
</dbReference>
<dbReference type="InterPro" id="IPR021050">
    <property type="entry name" value="Cyt_c_oxidase_su4_actinobac"/>
</dbReference>
<comment type="subcellular location">
    <subcellularLocation>
        <location evidence="2">Cell membrane</location>
        <topology evidence="2">Multi-pass membrane protein</topology>
    </subcellularLocation>
</comment>
<evidence type="ECO:0000256" key="8">
    <source>
        <dbReference type="ARBA" id="ARBA00023136"/>
    </source>
</evidence>
<comment type="catalytic activity">
    <reaction evidence="11">
        <text>4 Fe(II)-[cytochrome c] + O2 + 8 H(+)(in) = 4 Fe(III)-[cytochrome c] + 2 H2O + 4 H(+)(out)</text>
        <dbReference type="Rhea" id="RHEA:11436"/>
        <dbReference type="Rhea" id="RHEA-COMP:10350"/>
        <dbReference type="Rhea" id="RHEA-COMP:14399"/>
        <dbReference type="ChEBI" id="CHEBI:15377"/>
        <dbReference type="ChEBI" id="CHEBI:15378"/>
        <dbReference type="ChEBI" id="CHEBI:15379"/>
        <dbReference type="ChEBI" id="CHEBI:29033"/>
        <dbReference type="ChEBI" id="CHEBI:29034"/>
        <dbReference type="EC" id="7.1.1.9"/>
    </reaction>
</comment>
<dbReference type="RefSeq" id="WP_386674202.1">
    <property type="nucleotide sequence ID" value="NZ_JBHLTG010000008.1"/>
</dbReference>
<proteinExistence type="inferred from homology"/>
<comment type="function">
    <text evidence="1">Part of cytochrome c oxidase, its function is unknown.</text>
</comment>
<evidence type="ECO:0000256" key="3">
    <source>
        <dbReference type="ARBA" id="ARBA00006870"/>
    </source>
</evidence>
<sequence>MRANAVLWWVLSLFFGIAAVVYAFWTLIEYGDVPEGEFKQSGVEWVGTVALSLTSALGIFLGFYLQRAHKAQGGELPEDRGDADIDDGDPEVGHFSPWSWWPIALGAGAAVVALGLAVGMWILYIGVAFTVIALIGWQYEYYRGNFGR</sequence>
<dbReference type="EMBL" id="JBHLTG010000008">
    <property type="protein sequence ID" value="MFC0681490.1"/>
    <property type="molecule type" value="Genomic_DNA"/>
</dbReference>
<evidence type="ECO:0000313" key="13">
    <source>
        <dbReference type="EMBL" id="MFC0681490.1"/>
    </source>
</evidence>
<evidence type="ECO:0000256" key="4">
    <source>
        <dbReference type="ARBA" id="ARBA00012949"/>
    </source>
</evidence>
<dbReference type="PIRSF" id="PIRSF017385">
    <property type="entry name" value="CtaF"/>
    <property type="match status" value="1"/>
</dbReference>
<evidence type="ECO:0000256" key="12">
    <source>
        <dbReference type="SAM" id="Phobius"/>
    </source>
</evidence>
<feature type="transmembrane region" description="Helical" evidence="12">
    <location>
        <begin position="45"/>
        <end position="65"/>
    </location>
</feature>
<keyword evidence="5" id="KW-1003">Cell membrane</keyword>
<name>A0ABV6RWY3_9GAMM</name>
<comment type="caution">
    <text evidence="13">The sequence shown here is derived from an EMBL/GenBank/DDBJ whole genome shotgun (WGS) entry which is preliminary data.</text>
</comment>
<evidence type="ECO:0000256" key="10">
    <source>
        <dbReference type="ARBA" id="ARBA00031401"/>
    </source>
</evidence>
<gene>
    <name evidence="13" type="ORF">ACFFGH_26990</name>
</gene>
<evidence type="ECO:0000256" key="7">
    <source>
        <dbReference type="ARBA" id="ARBA00022989"/>
    </source>
</evidence>
<evidence type="ECO:0000256" key="6">
    <source>
        <dbReference type="ARBA" id="ARBA00022692"/>
    </source>
</evidence>
<evidence type="ECO:0000256" key="2">
    <source>
        <dbReference type="ARBA" id="ARBA00004651"/>
    </source>
</evidence>
<accession>A0ABV6RWY3</accession>
<organism evidence="13 14">
    <name type="scientific">Lysobacter korlensis</name>
    <dbReference type="NCBI Taxonomy" id="553636"/>
    <lineage>
        <taxon>Bacteria</taxon>
        <taxon>Pseudomonadati</taxon>
        <taxon>Pseudomonadota</taxon>
        <taxon>Gammaproteobacteria</taxon>
        <taxon>Lysobacterales</taxon>
        <taxon>Lysobacteraceae</taxon>
        <taxon>Lysobacter</taxon>
    </lineage>
</organism>
<keyword evidence="14" id="KW-1185">Reference proteome</keyword>
<evidence type="ECO:0000256" key="11">
    <source>
        <dbReference type="ARBA" id="ARBA00047816"/>
    </source>
</evidence>
<keyword evidence="8 12" id="KW-0472">Membrane</keyword>
<reference evidence="13 14" key="1">
    <citation type="submission" date="2024-09" db="EMBL/GenBank/DDBJ databases">
        <authorList>
            <person name="Sun Q."/>
            <person name="Mori K."/>
        </authorList>
    </citation>
    <scope>NUCLEOTIDE SEQUENCE [LARGE SCALE GENOMIC DNA]</scope>
    <source>
        <strain evidence="13 14">KCTC 23076</strain>
    </source>
</reference>
<keyword evidence="6 12" id="KW-0812">Transmembrane</keyword>
<evidence type="ECO:0000256" key="5">
    <source>
        <dbReference type="ARBA" id="ARBA00022475"/>
    </source>
</evidence>
<feature type="transmembrane region" description="Helical" evidence="12">
    <location>
        <begin position="7"/>
        <end position="25"/>
    </location>
</feature>
<protein>
    <recommendedName>
        <fullName evidence="4">cytochrome-c oxidase</fullName>
        <ecNumber evidence="4">7.1.1.9</ecNumber>
    </recommendedName>
    <alternativeName>
        <fullName evidence="10">Cytochrome aa3 subunit 4</fullName>
    </alternativeName>
    <alternativeName>
        <fullName evidence="9">Cytochrome c oxidase polypeptide IV</fullName>
    </alternativeName>
</protein>
<keyword evidence="7 12" id="KW-1133">Transmembrane helix</keyword>
<evidence type="ECO:0000256" key="1">
    <source>
        <dbReference type="ARBA" id="ARBA00002536"/>
    </source>
</evidence>
<feature type="transmembrane region" description="Helical" evidence="12">
    <location>
        <begin position="122"/>
        <end position="142"/>
    </location>
</feature>